<dbReference type="InterPro" id="IPR010488">
    <property type="entry name" value="Zeta_toxin_domain"/>
</dbReference>
<name>A0A0Z8I7L1_STRSU</name>
<comment type="similarity">
    <text evidence="1">Belongs to the zeta toxin family.</text>
</comment>
<dbReference type="NCBIfam" id="NF041574">
    <property type="entry name" value="antitoxPezT_Strep"/>
    <property type="match status" value="1"/>
</dbReference>
<dbReference type="SUPFAM" id="SSF52540">
    <property type="entry name" value="P-loop containing nucleoside triphosphate hydrolases"/>
    <property type="match status" value="1"/>
</dbReference>
<dbReference type="EMBL" id="CP065430">
    <property type="protein sequence ID" value="QPO26828.1"/>
    <property type="molecule type" value="Genomic_DNA"/>
</dbReference>
<evidence type="ECO:0000256" key="7">
    <source>
        <dbReference type="ARBA" id="ARBA00048178"/>
    </source>
</evidence>
<dbReference type="Proteomes" id="UP000594569">
    <property type="component" value="Chromosome"/>
</dbReference>
<evidence type="ECO:0000256" key="3">
    <source>
        <dbReference type="ARBA" id="ARBA00022649"/>
    </source>
</evidence>
<evidence type="ECO:0000256" key="5">
    <source>
        <dbReference type="ARBA" id="ARBA00022840"/>
    </source>
</evidence>
<evidence type="ECO:0000256" key="6">
    <source>
        <dbReference type="ARBA" id="ARBA00032897"/>
    </source>
</evidence>
<evidence type="ECO:0000259" key="8">
    <source>
        <dbReference type="Pfam" id="PF06414"/>
    </source>
</evidence>
<evidence type="ECO:0000313" key="10">
    <source>
        <dbReference type="Proteomes" id="UP000594569"/>
    </source>
</evidence>
<sequence length="265" mass="30270">MRLEEFSEADFQKALQRTIRALTRGKTIPNQPRAILLGGQSGAGKTTIHRIKQKEFQGNIIIIDGDSYRSQHPNYLALQEKYGKDSVDYTKGFAGKMVEHLVDKLSTQGYHLLIEGTLRTTQVPRQTAQLLSSKGYQVSLAVIGTKPELSYLSTLIRYEELYAVDPTQARATPKEHHDGIVENLVDNLRQLEREQLFDQIQIYHRDKTCIYDSERDEGSAAEVLQECLFGQWSKVEKEMMKVGKERLDKLSTLSKESNGRNYDFI</sequence>
<dbReference type="Pfam" id="PF06414">
    <property type="entry name" value="Zeta_toxin"/>
    <property type="match status" value="1"/>
</dbReference>
<protein>
    <recommendedName>
        <fullName evidence="6">UDP-N-acetylglucosamine kinase</fullName>
        <ecNumber evidence="2">2.7.1.176</ecNumber>
    </recommendedName>
    <alternativeName>
        <fullName evidence="6">UDP-N-acetylglucosamine kinase</fullName>
    </alternativeName>
</protein>
<dbReference type="AlphaFoldDB" id="A0A0Z8I7L1"/>
<dbReference type="EC" id="2.7.1.176" evidence="2"/>
<dbReference type="GO" id="GO:0016301">
    <property type="term" value="F:kinase activity"/>
    <property type="evidence" value="ECO:0007669"/>
    <property type="project" value="InterPro"/>
</dbReference>
<keyword evidence="4" id="KW-0547">Nucleotide-binding</keyword>
<evidence type="ECO:0000256" key="1">
    <source>
        <dbReference type="ARBA" id="ARBA00009104"/>
    </source>
</evidence>
<gene>
    <name evidence="9" type="ORF">I5V48_01390</name>
</gene>
<organism evidence="9 10">
    <name type="scientific">Streptococcus suis</name>
    <dbReference type="NCBI Taxonomy" id="1307"/>
    <lineage>
        <taxon>Bacteria</taxon>
        <taxon>Bacillati</taxon>
        <taxon>Bacillota</taxon>
        <taxon>Bacilli</taxon>
        <taxon>Lactobacillales</taxon>
        <taxon>Streptococcaceae</taxon>
        <taxon>Streptococcus</taxon>
    </lineage>
</organism>
<dbReference type="Gene3D" id="3.40.50.300">
    <property type="entry name" value="P-loop containing nucleotide triphosphate hydrolases"/>
    <property type="match status" value="1"/>
</dbReference>
<dbReference type="InterPro" id="IPR048180">
    <property type="entry name" value="PezT"/>
</dbReference>
<proteinExistence type="inferred from homology"/>
<evidence type="ECO:0000256" key="2">
    <source>
        <dbReference type="ARBA" id="ARBA00011963"/>
    </source>
</evidence>
<feature type="domain" description="Zeta toxin" evidence="8">
    <location>
        <begin position="28"/>
        <end position="215"/>
    </location>
</feature>
<evidence type="ECO:0000313" key="9">
    <source>
        <dbReference type="EMBL" id="QPO26828.1"/>
    </source>
</evidence>
<dbReference type="RefSeq" id="WP_043026612.1">
    <property type="nucleotide sequence ID" value="NZ_CEDT01000067.1"/>
</dbReference>
<evidence type="ECO:0000256" key="4">
    <source>
        <dbReference type="ARBA" id="ARBA00022741"/>
    </source>
</evidence>
<reference evidence="9 10" key="1">
    <citation type="submission" date="2020-12" db="EMBL/GenBank/DDBJ databases">
        <title>Nonconservative transfer and diversity of a new family of integrative and conjugative elements associated with antibiotic resistance in zoonotic pathogen Streptococcus suis.</title>
        <authorList>
            <person name="Huang J."/>
        </authorList>
    </citation>
    <scope>NUCLEOTIDE SEQUENCE [LARGE SCALE GENOMIC DNA]</scope>
    <source>
        <strain evidence="9 10">YZDH1</strain>
    </source>
</reference>
<comment type="catalytic activity">
    <reaction evidence="7">
        <text>UDP-N-acetyl-alpha-D-glucosamine + ATP = UDP-N-acetyl-alpha-D-glucosamine 3'-phosphate + ADP + H(+)</text>
        <dbReference type="Rhea" id="RHEA:32671"/>
        <dbReference type="ChEBI" id="CHEBI:15378"/>
        <dbReference type="ChEBI" id="CHEBI:30616"/>
        <dbReference type="ChEBI" id="CHEBI:57705"/>
        <dbReference type="ChEBI" id="CHEBI:64353"/>
        <dbReference type="ChEBI" id="CHEBI:456216"/>
        <dbReference type="EC" id="2.7.1.176"/>
    </reaction>
</comment>
<keyword evidence="5" id="KW-0067">ATP-binding</keyword>
<keyword evidence="3" id="KW-1277">Toxin-antitoxin system</keyword>
<dbReference type="InterPro" id="IPR027417">
    <property type="entry name" value="P-loop_NTPase"/>
</dbReference>
<accession>A0A0Z8I7L1</accession>
<dbReference type="GO" id="GO:0005524">
    <property type="term" value="F:ATP binding"/>
    <property type="evidence" value="ECO:0007669"/>
    <property type="project" value="UniProtKB-KW"/>
</dbReference>